<dbReference type="InterPro" id="IPR000182">
    <property type="entry name" value="GNAT_dom"/>
</dbReference>
<dbReference type="PROSITE" id="PS51186">
    <property type="entry name" value="GNAT"/>
    <property type="match status" value="1"/>
</dbReference>
<sequence length="215" mass="23910">MTLHMRAATEADTDTIARLAVAAFPPATDAIARNLFPKRLQPAVPRPEDPAIAWRRTRKGIKMRTERIVLMVATDDQLDDRIVGFSMWEAPLPDGQAGESMTKDLVPCETLDEAAYAELRRASGAATTDFLGEDGSKHMWYLDYLGVDPAHQRRGIGKMLLNWGLEKAQEQNRDTYLIATPAGAPLYRAAGFEDLGSFLLFDTPHNGMIKRWQGP</sequence>
<evidence type="ECO:0000313" key="3">
    <source>
        <dbReference type="Proteomes" id="UP000315783"/>
    </source>
</evidence>
<dbReference type="STRING" id="43265.A0A545UTN0"/>
<keyword evidence="3" id="KW-1185">Reference proteome</keyword>
<reference evidence="2 3" key="1">
    <citation type="journal article" date="2019" name="Appl. Microbiol. Biotechnol.">
        <title>Genome sequence of Isaria javanica and comparative genome analysis insights into family S53 peptidase evolution in fungal entomopathogens.</title>
        <authorList>
            <person name="Lin R."/>
            <person name="Zhang X."/>
            <person name="Xin B."/>
            <person name="Zou M."/>
            <person name="Gao Y."/>
            <person name="Qin F."/>
            <person name="Hu Q."/>
            <person name="Xie B."/>
            <person name="Cheng X."/>
        </authorList>
    </citation>
    <scope>NUCLEOTIDE SEQUENCE [LARGE SCALE GENOMIC DNA]</scope>
    <source>
        <strain evidence="2 3">IJ1G</strain>
    </source>
</reference>
<dbReference type="EMBL" id="SPUK01000014">
    <property type="protein sequence ID" value="TQV92816.1"/>
    <property type="molecule type" value="Genomic_DNA"/>
</dbReference>
<evidence type="ECO:0000313" key="2">
    <source>
        <dbReference type="EMBL" id="TQV92816.1"/>
    </source>
</evidence>
<feature type="domain" description="N-acetyltransferase" evidence="1">
    <location>
        <begin position="68"/>
        <end position="213"/>
    </location>
</feature>
<comment type="caution">
    <text evidence="2">The sequence shown here is derived from an EMBL/GenBank/DDBJ whole genome shotgun (WGS) entry which is preliminary data.</text>
</comment>
<organism evidence="2 3">
    <name type="scientific">Cordyceps javanica</name>
    <dbReference type="NCBI Taxonomy" id="43265"/>
    <lineage>
        <taxon>Eukaryota</taxon>
        <taxon>Fungi</taxon>
        <taxon>Dikarya</taxon>
        <taxon>Ascomycota</taxon>
        <taxon>Pezizomycotina</taxon>
        <taxon>Sordariomycetes</taxon>
        <taxon>Hypocreomycetidae</taxon>
        <taxon>Hypocreales</taxon>
        <taxon>Cordycipitaceae</taxon>
        <taxon>Cordyceps</taxon>
    </lineage>
</organism>
<proteinExistence type="predicted"/>
<gene>
    <name evidence="2" type="ORF">IF1G_08740</name>
</gene>
<dbReference type="Proteomes" id="UP000315783">
    <property type="component" value="Unassembled WGS sequence"/>
</dbReference>
<accession>A0A545UTN0</accession>
<dbReference type="InterPro" id="IPR052523">
    <property type="entry name" value="Trichothecene_AcTrans"/>
</dbReference>
<dbReference type="SUPFAM" id="SSF55729">
    <property type="entry name" value="Acyl-CoA N-acyltransferases (Nat)"/>
    <property type="match status" value="1"/>
</dbReference>
<evidence type="ECO:0000259" key="1">
    <source>
        <dbReference type="PROSITE" id="PS51186"/>
    </source>
</evidence>
<dbReference type="OrthoDB" id="10017208at2759"/>
<protein>
    <submittedName>
        <fullName evidence="2">GNAT family acetyltransferase</fullName>
    </submittedName>
</protein>
<dbReference type="InterPro" id="IPR016181">
    <property type="entry name" value="Acyl_CoA_acyltransferase"/>
</dbReference>
<keyword evidence="2" id="KW-0808">Transferase</keyword>
<dbReference type="Gene3D" id="3.40.630.30">
    <property type="match status" value="1"/>
</dbReference>
<dbReference type="GO" id="GO:0016747">
    <property type="term" value="F:acyltransferase activity, transferring groups other than amino-acyl groups"/>
    <property type="evidence" value="ECO:0007669"/>
    <property type="project" value="InterPro"/>
</dbReference>
<name>A0A545UTN0_9HYPO</name>
<dbReference type="CDD" id="cd04301">
    <property type="entry name" value="NAT_SF"/>
    <property type="match status" value="1"/>
</dbReference>
<dbReference type="Pfam" id="PF13508">
    <property type="entry name" value="Acetyltransf_7"/>
    <property type="match status" value="1"/>
</dbReference>
<dbReference type="PANTHER" id="PTHR42791:SF2">
    <property type="entry name" value="N-ACETYLTRANSFERASE DOMAIN-CONTAINING PROTEIN"/>
    <property type="match status" value="1"/>
</dbReference>
<dbReference type="PANTHER" id="PTHR42791">
    <property type="entry name" value="GNAT FAMILY ACETYLTRANSFERASE"/>
    <property type="match status" value="1"/>
</dbReference>
<dbReference type="AlphaFoldDB" id="A0A545UTN0"/>